<dbReference type="Proteomes" id="UP000661112">
    <property type="component" value="Unassembled WGS sequence"/>
</dbReference>
<gene>
    <name evidence="1" type="ORF">H6G83_33495</name>
</gene>
<dbReference type="EMBL" id="JACJSG010000088">
    <property type="protein sequence ID" value="MBD2505455.1"/>
    <property type="molecule type" value="Genomic_DNA"/>
</dbReference>
<protein>
    <submittedName>
        <fullName evidence="1">Uncharacterized protein</fullName>
    </submittedName>
</protein>
<keyword evidence="2" id="KW-1185">Reference proteome</keyword>
<evidence type="ECO:0000313" key="1">
    <source>
        <dbReference type="EMBL" id="MBD2505455.1"/>
    </source>
</evidence>
<proteinExistence type="predicted"/>
<name>A0ABR8DDY9_9NOST</name>
<dbReference type="RefSeq" id="WP_190480273.1">
    <property type="nucleotide sequence ID" value="NZ_JACJSG010000088.1"/>
</dbReference>
<accession>A0ABR8DDY9</accession>
<comment type="caution">
    <text evidence="1">The sequence shown here is derived from an EMBL/GenBank/DDBJ whole genome shotgun (WGS) entry which is preliminary data.</text>
</comment>
<sequence>MNTQPLPELIAQSQELLSAIRKHPQFQGLHFDCDVSIGDVVQFFNFLQYETTTNVVNSREGFTQ</sequence>
<evidence type="ECO:0000313" key="2">
    <source>
        <dbReference type="Proteomes" id="UP000661112"/>
    </source>
</evidence>
<organism evidence="1 2">
    <name type="scientific">Anabaena azotica FACHB-119</name>
    <dbReference type="NCBI Taxonomy" id="947527"/>
    <lineage>
        <taxon>Bacteria</taxon>
        <taxon>Bacillati</taxon>
        <taxon>Cyanobacteriota</taxon>
        <taxon>Cyanophyceae</taxon>
        <taxon>Nostocales</taxon>
        <taxon>Nostocaceae</taxon>
        <taxon>Anabaena</taxon>
        <taxon>Anabaena azotica</taxon>
    </lineage>
</organism>
<reference evidence="1 2" key="1">
    <citation type="journal article" date="2020" name="ISME J.">
        <title>Comparative genomics reveals insights into cyanobacterial evolution and habitat adaptation.</title>
        <authorList>
            <person name="Chen M.Y."/>
            <person name="Teng W.K."/>
            <person name="Zhao L."/>
            <person name="Hu C.X."/>
            <person name="Zhou Y.K."/>
            <person name="Han B.P."/>
            <person name="Song L.R."/>
            <person name="Shu W.S."/>
        </authorList>
    </citation>
    <scope>NUCLEOTIDE SEQUENCE [LARGE SCALE GENOMIC DNA]</scope>
    <source>
        <strain evidence="1 2">FACHB-119</strain>
    </source>
</reference>